<evidence type="ECO:0000313" key="2">
    <source>
        <dbReference type="EMBL" id="XCM34911.1"/>
    </source>
</evidence>
<feature type="compositionally biased region" description="Basic and acidic residues" evidence="1">
    <location>
        <begin position="75"/>
        <end position="98"/>
    </location>
</feature>
<protein>
    <submittedName>
        <fullName evidence="2">Uncharacterized protein</fullName>
    </submittedName>
</protein>
<evidence type="ECO:0000256" key="1">
    <source>
        <dbReference type="SAM" id="MobiDB-lite"/>
    </source>
</evidence>
<dbReference type="RefSeq" id="WP_190883086.1">
    <property type="nucleotide sequence ID" value="NZ_CP159837.1"/>
</dbReference>
<organism evidence="2">
    <name type="scientific">Planktothricoides raciborskii GIHE-MW2</name>
    <dbReference type="NCBI Taxonomy" id="2792601"/>
    <lineage>
        <taxon>Bacteria</taxon>
        <taxon>Bacillati</taxon>
        <taxon>Cyanobacteriota</taxon>
        <taxon>Cyanophyceae</taxon>
        <taxon>Oscillatoriophycideae</taxon>
        <taxon>Oscillatoriales</taxon>
        <taxon>Oscillatoriaceae</taxon>
        <taxon>Planktothricoides</taxon>
    </lineage>
</organism>
<dbReference type="AlphaFoldDB" id="A0AAU8J8P5"/>
<reference evidence="2" key="1">
    <citation type="submission" date="2024-07" db="EMBL/GenBank/DDBJ databases">
        <authorList>
            <person name="Kim Y.J."/>
            <person name="Jeong J.Y."/>
        </authorList>
    </citation>
    <scope>NUCLEOTIDE SEQUENCE</scope>
    <source>
        <strain evidence="2">GIHE-MW2</strain>
    </source>
</reference>
<proteinExistence type="predicted"/>
<dbReference type="EMBL" id="CP159837">
    <property type="protein sequence ID" value="XCM34911.1"/>
    <property type="molecule type" value="Genomic_DNA"/>
</dbReference>
<name>A0AAU8J8P5_9CYAN</name>
<sequence>MSWPMLSPLQRIIRKRKEEREKRKGERGAIAPAVLATNQQPVTRMLRPTLQRAFALAKINLGGDTNIVVANAKAPTEDNKKEKRGKRKEEREKRKGERGAIAPAVLATNQQPVTRMLRPTPWGGCGGDGLLKSCLNRGAIAIYCCIITKIW</sequence>
<accession>A0AAU8J8P5</accession>
<feature type="region of interest" description="Disordered" evidence="1">
    <location>
        <begin position="70"/>
        <end position="100"/>
    </location>
</feature>
<gene>
    <name evidence="2" type="ORF">ABWT76_003554</name>
</gene>